<dbReference type="RefSeq" id="XP_012207436.1">
    <property type="nucleotide sequence ID" value="XM_012352046.1"/>
</dbReference>
<dbReference type="VEuPathDB" id="FungiDB:SPRG_12383"/>
<dbReference type="Proteomes" id="UP000030745">
    <property type="component" value="Unassembled WGS sequence"/>
</dbReference>
<keyword evidence="2" id="KW-1133">Transmembrane helix</keyword>
<gene>
    <name evidence="3" type="ORF">SPRG_12383</name>
</gene>
<evidence type="ECO:0000256" key="2">
    <source>
        <dbReference type="SAM" id="Phobius"/>
    </source>
</evidence>
<dbReference type="EMBL" id="KK583279">
    <property type="protein sequence ID" value="KDO21881.1"/>
    <property type="molecule type" value="Genomic_DNA"/>
</dbReference>
<feature type="compositionally biased region" description="Low complexity" evidence="1">
    <location>
        <begin position="43"/>
        <end position="57"/>
    </location>
</feature>
<dbReference type="GeneID" id="24134344"/>
<evidence type="ECO:0000313" key="4">
    <source>
        <dbReference type="Proteomes" id="UP000030745"/>
    </source>
</evidence>
<keyword evidence="4" id="KW-1185">Reference proteome</keyword>
<sequence>MSVICIGPVCIPIYSLLPFLLLFLQRCWGWLTGKAKVEDEAPATDGAGATAADGSSTLRQRKAGRPT</sequence>
<keyword evidence="2" id="KW-0472">Membrane</keyword>
<dbReference type="KEGG" id="spar:SPRG_12383"/>
<evidence type="ECO:0000256" key="1">
    <source>
        <dbReference type="SAM" id="MobiDB-lite"/>
    </source>
</evidence>
<evidence type="ECO:0000313" key="3">
    <source>
        <dbReference type="EMBL" id="KDO21881.1"/>
    </source>
</evidence>
<protein>
    <submittedName>
        <fullName evidence="3">Uncharacterized protein</fullName>
    </submittedName>
</protein>
<accession>A0A067C5Q4</accession>
<feature type="transmembrane region" description="Helical" evidence="2">
    <location>
        <begin position="6"/>
        <end position="24"/>
    </location>
</feature>
<dbReference type="AlphaFoldDB" id="A0A067C5Q4"/>
<organism evidence="3 4">
    <name type="scientific">Saprolegnia parasitica (strain CBS 223.65)</name>
    <dbReference type="NCBI Taxonomy" id="695850"/>
    <lineage>
        <taxon>Eukaryota</taxon>
        <taxon>Sar</taxon>
        <taxon>Stramenopiles</taxon>
        <taxon>Oomycota</taxon>
        <taxon>Saprolegniomycetes</taxon>
        <taxon>Saprolegniales</taxon>
        <taxon>Saprolegniaceae</taxon>
        <taxon>Saprolegnia</taxon>
    </lineage>
</organism>
<keyword evidence="2" id="KW-0812">Transmembrane</keyword>
<reference evidence="3 4" key="1">
    <citation type="journal article" date="2013" name="PLoS Genet.">
        <title>Distinctive expansion of potential virulence genes in the genome of the oomycete fish pathogen Saprolegnia parasitica.</title>
        <authorList>
            <person name="Jiang R.H."/>
            <person name="de Bruijn I."/>
            <person name="Haas B.J."/>
            <person name="Belmonte R."/>
            <person name="Lobach L."/>
            <person name="Christie J."/>
            <person name="van den Ackerveken G."/>
            <person name="Bottin A."/>
            <person name="Bulone V."/>
            <person name="Diaz-Moreno S.M."/>
            <person name="Dumas B."/>
            <person name="Fan L."/>
            <person name="Gaulin E."/>
            <person name="Govers F."/>
            <person name="Grenville-Briggs L.J."/>
            <person name="Horner N.R."/>
            <person name="Levin J.Z."/>
            <person name="Mammella M."/>
            <person name="Meijer H.J."/>
            <person name="Morris P."/>
            <person name="Nusbaum C."/>
            <person name="Oome S."/>
            <person name="Phillips A.J."/>
            <person name="van Rooyen D."/>
            <person name="Rzeszutek E."/>
            <person name="Saraiva M."/>
            <person name="Secombes C.J."/>
            <person name="Seidl M.F."/>
            <person name="Snel B."/>
            <person name="Stassen J.H."/>
            <person name="Sykes S."/>
            <person name="Tripathy S."/>
            <person name="van den Berg H."/>
            <person name="Vega-Arreguin J.C."/>
            <person name="Wawra S."/>
            <person name="Young S.K."/>
            <person name="Zeng Q."/>
            <person name="Dieguez-Uribeondo J."/>
            <person name="Russ C."/>
            <person name="Tyler B.M."/>
            <person name="van West P."/>
        </authorList>
    </citation>
    <scope>NUCLEOTIDE SEQUENCE [LARGE SCALE GENOMIC DNA]</scope>
    <source>
        <strain evidence="3 4">CBS 223.65</strain>
    </source>
</reference>
<feature type="region of interest" description="Disordered" evidence="1">
    <location>
        <begin position="42"/>
        <end position="67"/>
    </location>
</feature>
<name>A0A067C5Q4_SAPPC</name>
<proteinExistence type="predicted"/>